<reference evidence="12 13" key="2">
    <citation type="submission" date="2016-08" db="EMBL/GenBank/DDBJ databases">
        <title>Orenia metallireducens sp. nov. strain Z6, a Novel Metal-reducing Firmicute from the Deep Subsurface.</title>
        <authorList>
            <person name="Maxim B.I."/>
            <person name="Kenneth K."/>
            <person name="Flynn T.M."/>
            <person name="Oloughlin E.J."/>
            <person name="Locke R.A."/>
            <person name="Weber J.R."/>
            <person name="Egan S.M."/>
            <person name="Mackie R.I."/>
            <person name="Cann I.K."/>
        </authorList>
    </citation>
    <scope>NUCLEOTIDE SEQUENCE [LARGE SCALE GENOMIC DNA]</scope>
    <source>
        <strain evidence="12 13">Z6</strain>
    </source>
</reference>
<dbReference type="GO" id="GO:0004034">
    <property type="term" value="F:aldose 1-epimerase activity"/>
    <property type="evidence" value="ECO:0007669"/>
    <property type="project" value="UniProtKB-EC"/>
</dbReference>
<evidence type="ECO:0000256" key="7">
    <source>
        <dbReference type="ARBA" id="ARBA00023277"/>
    </source>
</evidence>
<dbReference type="InterPro" id="IPR014718">
    <property type="entry name" value="GH-type_carb-bd"/>
</dbReference>
<reference evidence="13" key="1">
    <citation type="submission" date="2016-07" db="EMBL/GenBank/DDBJ databases">
        <authorList>
            <person name="Florea S."/>
            <person name="Webb J.S."/>
            <person name="Jaromczyk J."/>
            <person name="Schardl C.L."/>
        </authorList>
    </citation>
    <scope>NUCLEOTIDE SEQUENCE [LARGE SCALE GENOMIC DNA]</scope>
    <source>
        <strain evidence="13">Z6</strain>
    </source>
</reference>
<dbReference type="EMBL" id="LWDV01000002">
    <property type="protein sequence ID" value="OCL28748.1"/>
    <property type="molecule type" value="Genomic_DNA"/>
</dbReference>
<evidence type="ECO:0000256" key="4">
    <source>
        <dbReference type="ARBA" id="ARBA00013185"/>
    </source>
</evidence>
<dbReference type="InterPro" id="IPR018052">
    <property type="entry name" value="Ald1_epimerase_CS"/>
</dbReference>
<dbReference type="Gene3D" id="2.70.98.10">
    <property type="match status" value="1"/>
</dbReference>
<evidence type="ECO:0000256" key="3">
    <source>
        <dbReference type="ARBA" id="ARBA00006206"/>
    </source>
</evidence>
<sequence length="342" mass="39041">MEINKEFFGNLKTGEEVIKYTLNNEQLQLSILNYGGIITELYTPNKDGKRENIVLGFDNIRAYEESSPYFGAITGRHAGRIANAQFSLKGEKYQLKANEGKHNLHGGLIGLDKRIWEVNKLTNGLELSYFSPHLEEGFPANVTFKVRYLLIDNQLKIEYLGEPDRPTLINLTNHSYFNLAGDGKRDILKHQLKIDAQNFIALNKESIPTEEVREVVDTPFDFREFKEVGAEINTDYQQLKFTGGYDHPFILDHGEESIVLKDQESGRAMSISTDQPVLVFYSGNYLAEEGILNNKVKARRNLALCLETQDYPNAINLENFPTKIYTANNPYQATTSYKFYID</sequence>
<feature type="active site" description="Proton acceptor" evidence="9">
    <location>
        <position position="307"/>
    </location>
</feature>
<dbReference type="InterPro" id="IPR008183">
    <property type="entry name" value="Aldose_1/G6P_1-epimerase"/>
</dbReference>
<dbReference type="PANTHER" id="PTHR10091:SF0">
    <property type="entry name" value="GALACTOSE MUTAROTASE"/>
    <property type="match status" value="1"/>
</dbReference>
<dbReference type="InterPro" id="IPR011013">
    <property type="entry name" value="Gal_mutarotase_sf_dom"/>
</dbReference>
<dbReference type="CDD" id="cd09019">
    <property type="entry name" value="galactose_mutarotase_like"/>
    <property type="match status" value="1"/>
</dbReference>
<evidence type="ECO:0000256" key="2">
    <source>
        <dbReference type="ARBA" id="ARBA00005028"/>
    </source>
</evidence>
<dbReference type="GO" id="GO:0030246">
    <property type="term" value="F:carbohydrate binding"/>
    <property type="evidence" value="ECO:0007669"/>
    <property type="project" value="InterPro"/>
</dbReference>
<dbReference type="Pfam" id="PF01263">
    <property type="entry name" value="Aldose_epim"/>
    <property type="match status" value="1"/>
</dbReference>
<dbReference type="Proteomes" id="UP000093514">
    <property type="component" value="Unassembled WGS sequence"/>
</dbReference>
<comment type="similarity">
    <text evidence="3 8">Belongs to the aldose epimerase family.</text>
</comment>
<feature type="binding site" evidence="11">
    <location>
        <begin position="174"/>
        <end position="176"/>
    </location>
    <ligand>
        <name>beta-D-galactose</name>
        <dbReference type="ChEBI" id="CHEBI:27667"/>
    </ligand>
</feature>
<comment type="catalytic activity">
    <reaction evidence="1 8">
        <text>alpha-D-glucose = beta-D-glucose</text>
        <dbReference type="Rhea" id="RHEA:10264"/>
        <dbReference type="ChEBI" id="CHEBI:15903"/>
        <dbReference type="ChEBI" id="CHEBI:17925"/>
        <dbReference type="EC" id="5.1.3.3"/>
    </reaction>
</comment>
<dbReference type="GO" id="GO:0005737">
    <property type="term" value="C:cytoplasm"/>
    <property type="evidence" value="ECO:0007669"/>
    <property type="project" value="TreeGrafter"/>
</dbReference>
<evidence type="ECO:0000256" key="5">
    <source>
        <dbReference type="ARBA" id="ARBA00014165"/>
    </source>
</evidence>
<dbReference type="PIRSF" id="PIRSF005096">
    <property type="entry name" value="GALM"/>
    <property type="match status" value="1"/>
</dbReference>
<evidence type="ECO:0000256" key="11">
    <source>
        <dbReference type="PIRSR" id="PIRSR005096-3"/>
    </source>
</evidence>
<organism evidence="12 13">
    <name type="scientific">Orenia metallireducens</name>
    <dbReference type="NCBI Taxonomy" id="1413210"/>
    <lineage>
        <taxon>Bacteria</taxon>
        <taxon>Bacillati</taxon>
        <taxon>Bacillota</taxon>
        <taxon>Clostridia</taxon>
        <taxon>Halanaerobiales</taxon>
        <taxon>Halobacteroidaceae</taxon>
        <taxon>Orenia</taxon>
    </lineage>
</organism>
<dbReference type="PANTHER" id="PTHR10091">
    <property type="entry name" value="ALDOSE-1-EPIMERASE"/>
    <property type="match status" value="1"/>
</dbReference>
<dbReference type="GO" id="GO:0033499">
    <property type="term" value="P:galactose catabolic process via UDP-galactose, Leloir pathway"/>
    <property type="evidence" value="ECO:0007669"/>
    <property type="project" value="TreeGrafter"/>
</dbReference>
<feature type="binding site" evidence="10">
    <location>
        <position position="246"/>
    </location>
    <ligand>
        <name>beta-D-galactose</name>
        <dbReference type="ChEBI" id="CHEBI:27667"/>
    </ligand>
</feature>
<comment type="caution">
    <text evidence="12">The sequence shown here is derived from an EMBL/GenBank/DDBJ whole genome shotgun (WGS) entry which is preliminary data.</text>
</comment>
<dbReference type="RefSeq" id="WP_068714253.1">
    <property type="nucleotide sequence ID" value="NZ_LWDV01000002.1"/>
</dbReference>
<evidence type="ECO:0000256" key="8">
    <source>
        <dbReference type="PIRNR" id="PIRNR005096"/>
    </source>
</evidence>
<evidence type="ECO:0000313" key="13">
    <source>
        <dbReference type="Proteomes" id="UP000093514"/>
    </source>
</evidence>
<feature type="active site" description="Proton donor" evidence="9">
    <location>
        <position position="174"/>
    </location>
</feature>
<evidence type="ECO:0000256" key="6">
    <source>
        <dbReference type="ARBA" id="ARBA00023235"/>
    </source>
</evidence>
<evidence type="ECO:0000256" key="1">
    <source>
        <dbReference type="ARBA" id="ARBA00001614"/>
    </source>
</evidence>
<dbReference type="UniPathway" id="UPA00242"/>
<evidence type="ECO:0000256" key="10">
    <source>
        <dbReference type="PIRSR" id="PIRSR005096-2"/>
    </source>
</evidence>
<protein>
    <recommendedName>
        <fullName evidence="5 8">Aldose 1-epimerase</fullName>
        <ecNumber evidence="4 8">5.1.3.3</ecNumber>
    </recommendedName>
</protein>
<accession>A0A1C0ADH1</accession>
<keyword evidence="13" id="KW-1185">Reference proteome</keyword>
<keyword evidence="6 8" id="KW-0413">Isomerase</keyword>
<proteinExistence type="inferred from homology"/>
<name>A0A1C0ADH1_9FIRM</name>
<dbReference type="GO" id="GO:0006006">
    <property type="term" value="P:glucose metabolic process"/>
    <property type="evidence" value="ECO:0007669"/>
    <property type="project" value="TreeGrafter"/>
</dbReference>
<gene>
    <name evidence="12" type="ORF">U472_00050</name>
</gene>
<dbReference type="OrthoDB" id="9779408at2"/>
<dbReference type="EC" id="5.1.3.3" evidence="4 8"/>
<comment type="pathway">
    <text evidence="2 8">Carbohydrate metabolism; hexose metabolism.</text>
</comment>
<dbReference type="InterPro" id="IPR015443">
    <property type="entry name" value="Aldose_1-epimerase"/>
</dbReference>
<evidence type="ECO:0000313" key="12">
    <source>
        <dbReference type="EMBL" id="OCL28748.1"/>
    </source>
</evidence>
<evidence type="ECO:0000256" key="9">
    <source>
        <dbReference type="PIRSR" id="PIRSR005096-1"/>
    </source>
</evidence>
<dbReference type="AlphaFoldDB" id="A0A1C0ADH1"/>
<dbReference type="PROSITE" id="PS00545">
    <property type="entry name" value="ALDOSE_1_EPIMERASE"/>
    <property type="match status" value="1"/>
</dbReference>
<dbReference type="InterPro" id="IPR047215">
    <property type="entry name" value="Galactose_mutarotase-like"/>
</dbReference>
<dbReference type="NCBIfam" id="NF008277">
    <property type="entry name" value="PRK11055.1"/>
    <property type="match status" value="1"/>
</dbReference>
<dbReference type="SUPFAM" id="SSF74650">
    <property type="entry name" value="Galactose mutarotase-like"/>
    <property type="match status" value="1"/>
</dbReference>
<keyword evidence="7 8" id="KW-0119">Carbohydrate metabolism</keyword>